<keyword evidence="1" id="KW-0472">Membrane</keyword>
<sequence>MDSSVLTVVSMLSILFGVGALYQSTKSYRQYRAVDGLTPETTLAAGDGGETTAVRGPVALEEPAVLERTPPEDAGIETNRAALVAWRVRRHVRTGSGKSGKSRWRTVDSGIAAGEFAIREHGRYVEIPAECLPGGVEGSFDPFADSNVHLGEPEHDVRLGKPRLVTKALERLRLIGKNGLLEDTTVSLSIGGTSASPDRYQATVIEDGEELTISGTVADSQADPDSVLEPANEGETALVGGRLDDGGSQLRRRALTQVGIGVIVLAIGLHLV</sequence>
<proteinExistence type="predicted"/>
<keyword evidence="3" id="KW-1185">Reference proteome</keyword>
<reference evidence="3" key="1">
    <citation type="submission" date="2016-10" db="EMBL/GenBank/DDBJ databases">
        <authorList>
            <person name="Varghese N."/>
            <person name="Submissions S."/>
        </authorList>
    </citation>
    <scope>NUCLEOTIDE SEQUENCE [LARGE SCALE GENOMIC DNA]</scope>
    <source>
        <strain evidence="3">CGMCC 1.8981</strain>
    </source>
</reference>
<gene>
    <name evidence="2" type="ORF">SAMN04487967_0771</name>
</gene>
<evidence type="ECO:0000313" key="3">
    <source>
        <dbReference type="Proteomes" id="UP000199112"/>
    </source>
</evidence>
<dbReference type="OrthoDB" id="275810at2157"/>
<organism evidence="2 3">
    <name type="scientific">Natronorubrum sediminis</name>
    <dbReference type="NCBI Taxonomy" id="640943"/>
    <lineage>
        <taxon>Archaea</taxon>
        <taxon>Methanobacteriati</taxon>
        <taxon>Methanobacteriota</taxon>
        <taxon>Stenosarchaea group</taxon>
        <taxon>Halobacteria</taxon>
        <taxon>Halobacteriales</taxon>
        <taxon>Natrialbaceae</taxon>
        <taxon>Natronorubrum</taxon>
    </lineage>
</organism>
<evidence type="ECO:0000256" key="1">
    <source>
        <dbReference type="SAM" id="Phobius"/>
    </source>
</evidence>
<feature type="transmembrane region" description="Helical" evidence="1">
    <location>
        <begin position="254"/>
        <end position="271"/>
    </location>
</feature>
<dbReference type="Proteomes" id="UP000199112">
    <property type="component" value="Unassembled WGS sequence"/>
</dbReference>
<accession>A0A1H6FN76</accession>
<dbReference type="AlphaFoldDB" id="A0A1H6FN76"/>
<dbReference type="EMBL" id="FNWL01000001">
    <property type="protein sequence ID" value="SEH12357.1"/>
    <property type="molecule type" value="Genomic_DNA"/>
</dbReference>
<keyword evidence="1" id="KW-0812">Transmembrane</keyword>
<dbReference type="RefSeq" id="WP_090505308.1">
    <property type="nucleotide sequence ID" value="NZ_FNWL01000001.1"/>
</dbReference>
<feature type="transmembrane region" description="Helical" evidence="1">
    <location>
        <begin position="6"/>
        <end position="22"/>
    </location>
</feature>
<name>A0A1H6FN76_9EURY</name>
<protein>
    <submittedName>
        <fullName evidence="2">Uncharacterized protein</fullName>
    </submittedName>
</protein>
<evidence type="ECO:0000313" key="2">
    <source>
        <dbReference type="EMBL" id="SEH12357.1"/>
    </source>
</evidence>
<keyword evidence="1" id="KW-1133">Transmembrane helix</keyword>